<dbReference type="AlphaFoldDB" id="A0A4R5LR15"/>
<protein>
    <recommendedName>
        <fullName evidence="5">Tetratricopeptide repeat protein</fullName>
    </recommendedName>
</protein>
<dbReference type="PROSITE" id="PS50005">
    <property type="entry name" value="TPR"/>
    <property type="match status" value="1"/>
</dbReference>
<organism evidence="3 4">
    <name type="scientific">Seongchinamella unica</name>
    <dbReference type="NCBI Taxonomy" id="2547392"/>
    <lineage>
        <taxon>Bacteria</taxon>
        <taxon>Pseudomonadati</taxon>
        <taxon>Pseudomonadota</taxon>
        <taxon>Gammaproteobacteria</taxon>
        <taxon>Cellvibrionales</taxon>
        <taxon>Halieaceae</taxon>
        <taxon>Seongchinamella</taxon>
    </lineage>
</organism>
<keyword evidence="1" id="KW-0802">TPR repeat</keyword>
<evidence type="ECO:0000313" key="3">
    <source>
        <dbReference type="EMBL" id="TDG12945.1"/>
    </source>
</evidence>
<accession>A0A4R5LR15</accession>
<evidence type="ECO:0000256" key="1">
    <source>
        <dbReference type="PROSITE-ProRule" id="PRU00339"/>
    </source>
</evidence>
<keyword evidence="4" id="KW-1185">Reference proteome</keyword>
<dbReference type="SMART" id="SM00028">
    <property type="entry name" value="TPR"/>
    <property type="match status" value="4"/>
</dbReference>
<proteinExistence type="predicted"/>
<evidence type="ECO:0000256" key="2">
    <source>
        <dbReference type="SAM" id="MobiDB-lite"/>
    </source>
</evidence>
<feature type="compositionally biased region" description="Pro residues" evidence="2">
    <location>
        <begin position="12"/>
        <end position="21"/>
    </location>
</feature>
<reference evidence="3 4" key="1">
    <citation type="submission" date="2019-03" db="EMBL/GenBank/DDBJ databases">
        <title>Seongchinamella monodicae gen. nov., sp. nov., a novel member of the Gammaproteobacteria isolated from a tidal mudflat of beach.</title>
        <authorList>
            <person name="Yang H.G."/>
            <person name="Kang J.W."/>
            <person name="Lee S.D."/>
        </authorList>
    </citation>
    <scope>NUCLEOTIDE SEQUENCE [LARGE SCALE GENOMIC DNA]</scope>
    <source>
        <strain evidence="3 4">GH4-78</strain>
    </source>
</reference>
<comment type="caution">
    <text evidence="3">The sequence shown here is derived from an EMBL/GenBank/DDBJ whole genome shotgun (WGS) entry which is preliminary data.</text>
</comment>
<feature type="region of interest" description="Disordered" evidence="2">
    <location>
        <begin position="62"/>
        <end position="96"/>
    </location>
</feature>
<feature type="region of interest" description="Disordered" evidence="2">
    <location>
        <begin position="1"/>
        <end position="27"/>
    </location>
</feature>
<evidence type="ECO:0000313" key="4">
    <source>
        <dbReference type="Proteomes" id="UP000295554"/>
    </source>
</evidence>
<gene>
    <name evidence="3" type="ORF">E2F43_15445</name>
</gene>
<evidence type="ECO:0008006" key="5">
    <source>
        <dbReference type="Google" id="ProtNLM"/>
    </source>
</evidence>
<feature type="repeat" description="TPR" evidence="1">
    <location>
        <begin position="331"/>
        <end position="364"/>
    </location>
</feature>
<sequence>MSSPNQQLEPTPFEPATPAEPDPVAVKSSPDWVLPALALLAVLALLVVFWLPEQVAETDAIAGPGTAATPATSGTRNPASTSTAGKSAGPEVSPWSDAQATKLRKEAQGVLQELLDLQFELEERGAPVWADDAYPAAIAVAQNGDELYRQRQYVEAKARYEEALAQLQAINDSIPAVVDAQLELARNGLQESAVEQVQRALELAAMIEPENAALAGLQQRAAVMQPLLEQLNQASESEAAGDLSSAVEQLEQAVALDGEHQRAAAELARVNAAYLELRFNDAMSDGYSALDEGRYSQARDAFGKAEKLRPGSTEASSALQEVAVAQQASRLSALKREGASLEKSEQWQQAVEAYRSALEMDSSLLFAVEGLKRSQFRARLDKQFRAAMLQPERLSDVAVAEATAKLLQQAKAITPRGPVLDEQINSLEVLLQQANTLVPVTLHSDGETEVIVYKVARLGKFQQEQLTLRPGTYRVRGSRVGYRDVLHEFTVSHSGNLPPIEVRCTEQIL</sequence>
<dbReference type="InterPro" id="IPR019734">
    <property type="entry name" value="TPR_rpt"/>
</dbReference>
<dbReference type="SUPFAM" id="SSF48452">
    <property type="entry name" value="TPR-like"/>
    <property type="match status" value="1"/>
</dbReference>
<dbReference type="InterPro" id="IPR011990">
    <property type="entry name" value="TPR-like_helical_dom_sf"/>
</dbReference>
<name>A0A4R5LR15_9GAMM</name>
<dbReference type="OrthoDB" id="6286134at2"/>
<dbReference type="RefSeq" id="WP_133214215.1">
    <property type="nucleotide sequence ID" value="NZ_SMSE01000003.1"/>
</dbReference>
<dbReference type="EMBL" id="SMSE01000003">
    <property type="protein sequence ID" value="TDG12945.1"/>
    <property type="molecule type" value="Genomic_DNA"/>
</dbReference>
<feature type="compositionally biased region" description="Low complexity" evidence="2">
    <location>
        <begin position="62"/>
        <end position="75"/>
    </location>
</feature>
<dbReference type="Gene3D" id="1.25.40.10">
    <property type="entry name" value="Tetratricopeptide repeat domain"/>
    <property type="match status" value="2"/>
</dbReference>
<dbReference type="Proteomes" id="UP000295554">
    <property type="component" value="Unassembled WGS sequence"/>
</dbReference>
<feature type="compositionally biased region" description="Polar residues" evidence="2">
    <location>
        <begin position="76"/>
        <end position="85"/>
    </location>
</feature>